<dbReference type="InterPro" id="IPR011047">
    <property type="entry name" value="Quinoprotein_ADH-like_sf"/>
</dbReference>
<protein>
    <recommendedName>
        <fullName evidence="9">Small-subunit processome Utp12 domain-containing protein</fullName>
    </recommendedName>
</protein>
<reference evidence="10" key="1">
    <citation type="submission" date="2013-11" db="EMBL/GenBank/DDBJ databases">
        <title>Genome sequence of the fusiform rust pathogen reveals effectors for host alternation and coevolution with pine.</title>
        <authorList>
            <consortium name="DOE Joint Genome Institute"/>
            <person name="Smith K."/>
            <person name="Pendleton A."/>
            <person name="Kubisiak T."/>
            <person name="Anderson C."/>
            <person name="Salamov A."/>
            <person name="Aerts A."/>
            <person name="Riley R."/>
            <person name="Clum A."/>
            <person name="Lindquist E."/>
            <person name="Ence D."/>
            <person name="Campbell M."/>
            <person name="Kronenberg Z."/>
            <person name="Feau N."/>
            <person name="Dhillon B."/>
            <person name="Hamelin R."/>
            <person name="Burleigh J."/>
            <person name="Smith J."/>
            <person name="Yandell M."/>
            <person name="Nelson C."/>
            <person name="Grigoriev I."/>
            <person name="Davis J."/>
        </authorList>
    </citation>
    <scope>NUCLEOTIDE SEQUENCE</scope>
    <source>
        <strain evidence="10">G11</strain>
    </source>
</reference>
<evidence type="ECO:0000256" key="3">
    <source>
        <dbReference type="ARBA" id="ARBA00022553"/>
    </source>
</evidence>
<dbReference type="InterPro" id="IPR015943">
    <property type="entry name" value="WD40/YVTN_repeat-like_dom_sf"/>
</dbReference>
<dbReference type="SUPFAM" id="SSF50998">
    <property type="entry name" value="Quinoprotein alcohol dehydrogenase-like"/>
    <property type="match status" value="1"/>
</dbReference>
<proteinExistence type="inferred from homology"/>
<gene>
    <name evidence="10" type="ORF">CROQUDRAFT_654250</name>
</gene>
<dbReference type="PROSITE" id="PS00678">
    <property type="entry name" value="WD_REPEATS_1"/>
    <property type="match status" value="2"/>
</dbReference>
<accession>A0A9P6TFL9</accession>
<feature type="compositionally biased region" description="Acidic residues" evidence="8">
    <location>
        <begin position="229"/>
        <end position="242"/>
    </location>
</feature>
<evidence type="ECO:0000256" key="4">
    <source>
        <dbReference type="ARBA" id="ARBA00022574"/>
    </source>
</evidence>
<evidence type="ECO:0000313" key="10">
    <source>
        <dbReference type="EMBL" id="KAG0148898.1"/>
    </source>
</evidence>
<sequence length="897" mass="99762">MATRFVFSNLLGTVYRQGNVIFTPDGQSVISPVGNRVSIFDLVNNKSRTLNFQNRKNIYRIALSPDGKLLISVDDDGRALMVNFRQAVVLHHMNFKARVEDIKFSPDGKYILVTHGQHAQIWLTPSHLLKSFTPFHLLRTYTGHFDELLSVTWSTCSRYFLTTSKDMTTKMYTVNPVEGYKPRTFTGHKDTVLGAWFTGHIDDPNDEPRVITVSKDGACFVWRNKDAPDDSDPETNTSEDELQSPNKSAPKTNNSDPWARVRWGISTRHYFSVPGTHVTTCTFHPASNLLIIGFANGVFSLYEVGKEVNSFVNVHSLSISQEKITSVTIDPTGQWLAFGASKLGQLLVWEWQSESYILRQQGHYFDMNTLTFSTDGQTIVTGGDDGKVKVWNANSGFCYVTFTEHQSSISAVEFAKQGSIIFSASLDGTIRAFDLIRYRNFKTFTSPTPVQFTALAVDPSGEVVVGGGTGDGFEIFVWSVQTGKLVDIMPGHEGPIAALAFSPLGDKVVSISWDKTMRIWEMYGRKTGFEPFQLTSDGLAVAYRPDGLEIAASTLDGQIAFFDVVNGKQKSLIEGRKDVAGGRKFDDRVTAANSASGKSFNSLCYTADGLRLIAGGNSKYVCLYDCRDGMLLKRFEISENLSLDGTEEFLDSRKLLASGVPLDEIIDTGDLSDLDERLDANRILPGSKGGDMSRRKYKPEIRTKAIKFSPTGRTWGAASTDGLLLYSLDDVANFDPFDLSVEITPQSILDTIRNQEFLKALVMAFRLSEHKMIKLVYQIIPFNQIKIVASQLPKVYVTKMMGFVAQEMSQNSSNRIEVNLVWINSILSAHGRYLKANSNEVAPVMRSVQKAFLDTHSSIAKLCNSNTHMLRYLIDQADHSKRQASSNGLDPADLMIE</sequence>
<dbReference type="GO" id="GO:0034388">
    <property type="term" value="C:Pwp2p-containing subcomplex of 90S preribosome"/>
    <property type="evidence" value="ECO:0007669"/>
    <property type="project" value="TreeGrafter"/>
</dbReference>
<dbReference type="AlphaFoldDB" id="A0A9P6TFL9"/>
<dbReference type="GO" id="GO:0032040">
    <property type="term" value="C:small-subunit processome"/>
    <property type="evidence" value="ECO:0007669"/>
    <property type="project" value="TreeGrafter"/>
</dbReference>
<feature type="repeat" description="WD" evidence="7">
    <location>
        <begin position="360"/>
        <end position="401"/>
    </location>
</feature>
<keyword evidence="5" id="KW-0677">Repeat</keyword>
<dbReference type="PANTHER" id="PTHR19858">
    <property type="entry name" value="WD40 REPEAT PROTEIN"/>
    <property type="match status" value="1"/>
</dbReference>
<evidence type="ECO:0000256" key="1">
    <source>
        <dbReference type="ARBA" id="ARBA00004604"/>
    </source>
</evidence>
<dbReference type="CDD" id="cd00200">
    <property type="entry name" value="WD40"/>
    <property type="match status" value="1"/>
</dbReference>
<dbReference type="FunFam" id="2.130.10.10:FF:000938">
    <property type="entry name" value="Probable periodic tryptophan protein PWP2"/>
    <property type="match status" value="1"/>
</dbReference>
<dbReference type="OrthoDB" id="3142434at2759"/>
<dbReference type="PANTHER" id="PTHR19858:SF0">
    <property type="entry name" value="PERIODIC TRYPTOPHAN PROTEIN 2 HOMOLOG"/>
    <property type="match status" value="1"/>
</dbReference>
<comment type="subcellular location">
    <subcellularLocation>
        <location evidence="1">Nucleus</location>
        <location evidence="1">Nucleolus</location>
    </subcellularLocation>
</comment>
<evidence type="ECO:0000259" key="9">
    <source>
        <dbReference type="Pfam" id="PF04003"/>
    </source>
</evidence>
<dbReference type="SUPFAM" id="SSF50978">
    <property type="entry name" value="WD40 repeat-like"/>
    <property type="match status" value="1"/>
</dbReference>
<dbReference type="GO" id="GO:0000462">
    <property type="term" value="P:maturation of SSU-rRNA from tricistronic rRNA transcript (SSU-rRNA, 5.8S rRNA, LSU-rRNA)"/>
    <property type="evidence" value="ECO:0007669"/>
    <property type="project" value="TreeGrafter"/>
</dbReference>
<feature type="domain" description="Small-subunit processome Utp12" evidence="9">
    <location>
        <begin position="769"/>
        <end position="874"/>
    </location>
</feature>
<feature type="repeat" description="WD" evidence="7">
    <location>
        <begin position="489"/>
        <end position="522"/>
    </location>
</feature>
<evidence type="ECO:0000256" key="2">
    <source>
        <dbReference type="ARBA" id="ARBA00010226"/>
    </source>
</evidence>
<keyword evidence="4 7" id="KW-0853">WD repeat</keyword>
<evidence type="ECO:0000256" key="6">
    <source>
        <dbReference type="ARBA" id="ARBA00023242"/>
    </source>
</evidence>
<organism evidence="10 11">
    <name type="scientific">Cronartium quercuum f. sp. fusiforme G11</name>
    <dbReference type="NCBI Taxonomy" id="708437"/>
    <lineage>
        <taxon>Eukaryota</taxon>
        <taxon>Fungi</taxon>
        <taxon>Dikarya</taxon>
        <taxon>Basidiomycota</taxon>
        <taxon>Pucciniomycotina</taxon>
        <taxon>Pucciniomycetes</taxon>
        <taxon>Pucciniales</taxon>
        <taxon>Coleosporiaceae</taxon>
        <taxon>Cronartium</taxon>
    </lineage>
</organism>
<name>A0A9P6TFL9_9BASI</name>
<dbReference type="InterPro" id="IPR036322">
    <property type="entry name" value="WD40_repeat_dom_sf"/>
</dbReference>
<dbReference type="SMART" id="SM00320">
    <property type="entry name" value="WD40"/>
    <property type="match status" value="13"/>
</dbReference>
<dbReference type="InterPro" id="IPR019775">
    <property type="entry name" value="WD40_repeat_CS"/>
</dbReference>
<evidence type="ECO:0000256" key="8">
    <source>
        <dbReference type="SAM" id="MobiDB-lite"/>
    </source>
</evidence>
<dbReference type="Pfam" id="PF04003">
    <property type="entry name" value="Utp12"/>
    <property type="match status" value="1"/>
</dbReference>
<dbReference type="PROSITE" id="PS50294">
    <property type="entry name" value="WD_REPEATS_REGION"/>
    <property type="match status" value="3"/>
</dbReference>
<feature type="repeat" description="WD" evidence="7">
    <location>
        <begin position="402"/>
        <end position="443"/>
    </location>
</feature>
<keyword evidence="11" id="KW-1185">Reference proteome</keyword>
<dbReference type="Proteomes" id="UP000886653">
    <property type="component" value="Unassembled WGS sequence"/>
</dbReference>
<comment type="caution">
    <text evidence="10">The sequence shown here is derived from an EMBL/GenBank/DDBJ whole genome shotgun (WGS) entry which is preliminary data.</text>
</comment>
<dbReference type="Gene3D" id="2.130.10.10">
    <property type="entry name" value="YVTN repeat-like/Quinoprotein amine dehydrogenase"/>
    <property type="match status" value="3"/>
</dbReference>
<comment type="similarity">
    <text evidence="2">Belongs to the WD repeat PWP2 family.</text>
</comment>
<dbReference type="EMBL" id="MU167232">
    <property type="protein sequence ID" value="KAG0148898.1"/>
    <property type="molecule type" value="Genomic_DNA"/>
</dbReference>
<dbReference type="GO" id="GO:0000028">
    <property type="term" value="P:ribosomal small subunit assembly"/>
    <property type="evidence" value="ECO:0007669"/>
    <property type="project" value="TreeGrafter"/>
</dbReference>
<keyword evidence="6" id="KW-0539">Nucleus</keyword>
<evidence type="ECO:0000256" key="7">
    <source>
        <dbReference type="PROSITE-ProRule" id="PRU00221"/>
    </source>
</evidence>
<keyword evidence="3" id="KW-0597">Phosphoprotein</keyword>
<dbReference type="InterPro" id="IPR027145">
    <property type="entry name" value="PWP2"/>
</dbReference>
<dbReference type="PROSITE" id="PS50082">
    <property type="entry name" value="WD_REPEATS_2"/>
    <property type="match status" value="3"/>
</dbReference>
<evidence type="ECO:0000313" key="11">
    <source>
        <dbReference type="Proteomes" id="UP000886653"/>
    </source>
</evidence>
<dbReference type="Pfam" id="PF00400">
    <property type="entry name" value="WD40"/>
    <property type="match status" value="5"/>
</dbReference>
<feature type="region of interest" description="Disordered" evidence="8">
    <location>
        <begin position="224"/>
        <end position="255"/>
    </location>
</feature>
<feature type="compositionally biased region" description="Polar residues" evidence="8">
    <location>
        <begin position="243"/>
        <end position="255"/>
    </location>
</feature>
<dbReference type="FunFam" id="2.130.10.10:FF:000602">
    <property type="entry name" value="Periodic tryptophan protein 2"/>
    <property type="match status" value="1"/>
</dbReference>
<evidence type="ECO:0000256" key="5">
    <source>
        <dbReference type="ARBA" id="ARBA00022737"/>
    </source>
</evidence>
<dbReference type="InterPro" id="IPR007148">
    <property type="entry name" value="SSU_processome_Utp12"/>
</dbReference>
<dbReference type="InterPro" id="IPR001680">
    <property type="entry name" value="WD40_rpt"/>
</dbReference>